<reference evidence="2" key="1">
    <citation type="submission" date="2012-11" db="EMBL/GenBank/DDBJ databases">
        <authorList>
            <person name="Lucero-Rivera Y.E."/>
            <person name="Tovar-Ramirez D."/>
        </authorList>
    </citation>
    <scope>NUCLEOTIDE SEQUENCE [LARGE SCALE GENOMIC DNA]</scope>
    <source>
        <strain evidence="2">Araruama</strain>
    </source>
</reference>
<dbReference type="SUPFAM" id="SSF50156">
    <property type="entry name" value="PDZ domain-like"/>
    <property type="match status" value="1"/>
</dbReference>
<accession>A0A1V1NZB2</accession>
<protein>
    <recommendedName>
        <fullName evidence="3">PDZ domain-containing protein</fullName>
    </recommendedName>
</protein>
<dbReference type="Gene3D" id="2.30.42.10">
    <property type="match status" value="1"/>
</dbReference>
<evidence type="ECO:0000313" key="1">
    <source>
        <dbReference type="EMBL" id="ETR67893.1"/>
    </source>
</evidence>
<name>A0A1V1NZB2_9BACT</name>
<dbReference type="InterPro" id="IPR036034">
    <property type="entry name" value="PDZ_sf"/>
</dbReference>
<comment type="caution">
    <text evidence="1">The sequence shown here is derived from an EMBL/GenBank/DDBJ whole genome shotgun (WGS) entry which is preliminary data.</text>
</comment>
<dbReference type="Proteomes" id="UP000189670">
    <property type="component" value="Unassembled WGS sequence"/>
</dbReference>
<dbReference type="EMBL" id="ATBP01001167">
    <property type="protein sequence ID" value="ETR67893.1"/>
    <property type="molecule type" value="Genomic_DNA"/>
</dbReference>
<proteinExistence type="predicted"/>
<sequence length="348" mass="41290">MCLYFSSISKSFFHGDHRLLSKIITKYDHQIENFTVAWKNKPIKNRVEMEDFRKYIAEIASRLHEYDDLYYQSSDNNLITSSLHRVSLLTNSYANELVRPDKHNFQATATSDSYSNAMKKAKYQSVKNLYNYLIDIVDISYKEKDFLSFNNEIQSIIKFDITNIPDKNFFKVQAKIIIYKDVLTTFLEYYFFKQARLIEQKKSNAKSFELKKYYNAVLYFSENNEEAKIYLKNLQHNELNLNNNSIIQISNNREELLKHTNDIYKLIEEVQFQANSNPEGLKIIYMKQNSLFEKLGFKIKDIWHEIDGKKVNIIENYLLLFEAIKSQANFSLVITRNHNKIEILNTLN</sequence>
<gene>
    <name evidence="1" type="ORF">OMM_04886</name>
</gene>
<evidence type="ECO:0008006" key="3">
    <source>
        <dbReference type="Google" id="ProtNLM"/>
    </source>
</evidence>
<evidence type="ECO:0000313" key="2">
    <source>
        <dbReference type="Proteomes" id="UP000189670"/>
    </source>
</evidence>
<organism evidence="1 2">
    <name type="scientific">Candidatus Magnetoglobus multicellularis str. Araruama</name>
    <dbReference type="NCBI Taxonomy" id="890399"/>
    <lineage>
        <taxon>Bacteria</taxon>
        <taxon>Pseudomonadati</taxon>
        <taxon>Thermodesulfobacteriota</taxon>
        <taxon>Desulfobacteria</taxon>
        <taxon>Desulfobacterales</taxon>
        <taxon>Desulfobacteraceae</taxon>
        <taxon>Candidatus Magnetoglobus</taxon>
    </lineage>
</organism>
<dbReference type="AlphaFoldDB" id="A0A1V1NZB2"/>